<gene>
    <name evidence="1" type="ORF">K443DRAFT_422033</name>
</gene>
<accession>A0A0C9X8U8</accession>
<dbReference type="AlphaFoldDB" id="A0A0C9X8U8"/>
<name>A0A0C9X8U8_9AGAR</name>
<organism evidence="1 2">
    <name type="scientific">Laccaria amethystina LaAM-08-1</name>
    <dbReference type="NCBI Taxonomy" id="1095629"/>
    <lineage>
        <taxon>Eukaryota</taxon>
        <taxon>Fungi</taxon>
        <taxon>Dikarya</taxon>
        <taxon>Basidiomycota</taxon>
        <taxon>Agaricomycotina</taxon>
        <taxon>Agaricomycetes</taxon>
        <taxon>Agaricomycetidae</taxon>
        <taxon>Agaricales</taxon>
        <taxon>Agaricineae</taxon>
        <taxon>Hydnangiaceae</taxon>
        <taxon>Laccaria</taxon>
    </lineage>
</organism>
<reference evidence="2" key="2">
    <citation type="submission" date="2015-01" db="EMBL/GenBank/DDBJ databases">
        <title>Evolutionary Origins and Diversification of the Mycorrhizal Mutualists.</title>
        <authorList>
            <consortium name="DOE Joint Genome Institute"/>
            <consortium name="Mycorrhizal Genomics Consortium"/>
            <person name="Kohler A."/>
            <person name="Kuo A."/>
            <person name="Nagy L.G."/>
            <person name="Floudas D."/>
            <person name="Copeland A."/>
            <person name="Barry K.W."/>
            <person name="Cichocki N."/>
            <person name="Veneault-Fourrey C."/>
            <person name="LaButti K."/>
            <person name="Lindquist E.A."/>
            <person name="Lipzen A."/>
            <person name="Lundell T."/>
            <person name="Morin E."/>
            <person name="Murat C."/>
            <person name="Riley R."/>
            <person name="Ohm R."/>
            <person name="Sun H."/>
            <person name="Tunlid A."/>
            <person name="Henrissat B."/>
            <person name="Grigoriev I.V."/>
            <person name="Hibbett D.S."/>
            <person name="Martin F."/>
        </authorList>
    </citation>
    <scope>NUCLEOTIDE SEQUENCE [LARGE SCALE GENOMIC DNA]</scope>
    <source>
        <strain evidence="2">LaAM-08-1</strain>
    </source>
</reference>
<dbReference type="Proteomes" id="UP000054477">
    <property type="component" value="Unassembled WGS sequence"/>
</dbReference>
<evidence type="ECO:0000313" key="1">
    <source>
        <dbReference type="EMBL" id="KIJ92772.1"/>
    </source>
</evidence>
<sequence>MKQGTLKGCLIMSVLRITLVIQESACAKGLLSFPQAYRCTYILPLFEIKLIRFFFENILTMGCWVVKAKSVLSATVAEFAYNTTPA</sequence>
<dbReference type="HOGENOM" id="CLU_2498207_0_0_1"/>
<reference evidence="1 2" key="1">
    <citation type="submission" date="2014-04" db="EMBL/GenBank/DDBJ databases">
        <authorList>
            <consortium name="DOE Joint Genome Institute"/>
            <person name="Kuo A."/>
            <person name="Kohler A."/>
            <person name="Nagy L.G."/>
            <person name="Floudas D."/>
            <person name="Copeland A."/>
            <person name="Barry K.W."/>
            <person name="Cichocki N."/>
            <person name="Veneault-Fourrey C."/>
            <person name="LaButti K."/>
            <person name="Lindquist E.A."/>
            <person name="Lipzen A."/>
            <person name="Lundell T."/>
            <person name="Morin E."/>
            <person name="Murat C."/>
            <person name="Sun H."/>
            <person name="Tunlid A."/>
            <person name="Henrissat B."/>
            <person name="Grigoriev I.V."/>
            <person name="Hibbett D.S."/>
            <person name="Martin F."/>
            <person name="Nordberg H.P."/>
            <person name="Cantor M.N."/>
            <person name="Hua S.X."/>
        </authorList>
    </citation>
    <scope>NUCLEOTIDE SEQUENCE [LARGE SCALE GENOMIC DNA]</scope>
    <source>
        <strain evidence="1 2">LaAM-08-1</strain>
    </source>
</reference>
<proteinExistence type="predicted"/>
<evidence type="ECO:0000313" key="2">
    <source>
        <dbReference type="Proteomes" id="UP000054477"/>
    </source>
</evidence>
<dbReference type="EMBL" id="KN838885">
    <property type="protein sequence ID" value="KIJ92772.1"/>
    <property type="molecule type" value="Genomic_DNA"/>
</dbReference>
<protein>
    <submittedName>
        <fullName evidence="1">Uncharacterized protein</fullName>
    </submittedName>
</protein>
<keyword evidence="2" id="KW-1185">Reference proteome</keyword>